<protein>
    <submittedName>
        <fullName evidence="1">Uncharacterized protein</fullName>
    </submittedName>
</protein>
<reference evidence="2" key="2">
    <citation type="submission" date="2015-01" db="EMBL/GenBank/DDBJ databases">
        <title>Evolutionary Origins and Diversification of the Mycorrhizal Mutualists.</title>
        <authorList>
            <consortium name="DOE Joint Genome Institute"/>
            <consortium name="Mycorrhizal Genomics Consortium"/>
            <person name="Kohler A."/>
            <person name="Kuo A."/>
            <person name="Nagy L.G."/>
            <person name="Floudas D."/>
            <person name="Copeland A."/>
            <person name="Barry K.W."/>
            <person name="Cichocki N."/>
            <person name="Veneault-Fourrey C."/>
            <person name="LaButti K."/>
            <person name="Lindquist E.A."/>
            <person name="Lipzen A."/>
            <person name="Lundell T."/>
            <person name="Morin E."/>
            <person name="Murat C."/>
            <person name="Riley R."/>
            <person name="Ohm R."/>
            <person name="Sun H."/>
            <person name="Tunlid A."/>
            <person name="Henrissat B."/>
            <person name="Grigoriev I.V."/>
            <person name="Hibbett D.S."/>
            <person name="Martin F."/>
        </authorList>
    </citation>
    <scope>NUCLEOTIDE SEQUENCE [LARGE SCALE GENOMIC DNA]</scope>
    <source>
        <strain evidence="2">ATCC 200175</strain>
    </source>
</reference>
<organism evidence="1 2">
    <name type="scientific">Paxillus involutus ATCC 200175</name>
    <dbReference type="NCBI Taxonomy" id="664439"/>
    <lineage>
        <taxon>Eukaryota</taxon>
        <taxon>Fungi</taxon>
        <taxon>Dikarya</taxon>
        <taxon>Basidiomycota</taxon>
        <taxon>Agaricomycotina</taxon>
        <taxon>Agaricomycetes</taxon>
        <taxon>Agaricomycetidae</taxon>
        <taxon>Boletales</taxon>
        <taxon>Paxilineae</taxon>
        <taxon>Paxillaceae</taxon>
        <taxon>Paxillus</taxon>
    </lineage>
</organism>
<dbReference type="AlphaFoldDB" id="A0A0C9SLL2"/>
<evidence type="ECO:0000313" key="2">
    <source>
        <dbReference type="Proteomes" id="UP000053647"/>
    </source>
</evidence>
<gene>
    <name evidence="1" type="ORF">PAXINDRAFT_22086</name>
</gene>
<dbReference type="Proteomes" id="UP000053647">
    <property type="component" value="Unassembled WGS sequence"/>
</dbReference>
<evidence type="ECO:0000313" key="1">
    <source>
        <dbReference type="EMBL" id="KIJ04619.1"/>
    </source>
</evidence>
<proteinExistence type="predicted"/>
<sequence length="92" mass="10470">MSYRNTTLARIMEMSDRTRTEPSGDPDLAKFNLMTKIMVMLVKASPNSLANEDLPSWAEAWRLAAKVLFMLVGHIEGQGKRARMPMGHKKRH</sequence>
<dbReference type="EMBL" id="KN821663">
    <property type="protein sequence ID" value="KIJ04619.1"/>
    <property type="molecule type" value="Genomic_DNA"/>
</dbReference>
<dbReference type="HOGENOM" id="CLU_169820_0_0_1"/>
<reference evidence="1 2" key="1">
    <citation type="submission" date="2014-06" db="EMBL/GenBank/DDBJ databases">
        <authorList>
            <consortium name="DOE Joint Genome Institute"/>
            <person name="Kuo A."/>
            <person name="Kohler A."/>
            <person name="Nagy L.G."/>
            <person name="Floudas D."/>
            <person name="Copeland A."/>
            <person name="Barry K.W."/>
            <person name="Cichocki N."/>
            <person name="Veneault-Fourrey C."/>
            <person name="LaButti K."/>
            <person name="Lindquist E.A."/>
            <person name="Lipzen A."/>
            <person name="Lundell T."/>
            <person name="Morin E."/>
            <person name="Murat C."/>
            <person name="Sun H."/>
            <person name="Tunlid A."/>
            <person name="Henrissat B."/>
            <person name="Grigoriev I.V."/>
            <person name="Hibbett D.S."/>
            <person name="Martin F."/>
            <person name="Nordberg H.P."/>
            <person name="Cantor M.N."/>
            <person name="Hua S.X."/>
        </authorList>
    </citation>
    <scope>NUCLEOTIDE SEQUENCE [LARGE SCALE GENOMIC DNA]</scope>
    <source>
        <strain evidence="1 2">ATCC 200175</strain>
    </source>
</reference>
<keyword evidence="2" id="KW-1185">Reference proteome</keyword>
<accession>A0A0C9SLL2</accession>
<name>A0A0C9SLL2_PAXIN</name>